<dbReference type="AlphaFoldDB" id="A0A432WP10"/>
<feature type="transmembrane region" description="Helical" evidence="1">
    <location>
        <begin position="222"/>
        <end position="238"/>
    </location>
</feature>
<evidence type="ECO:0000313" key="3">
    <source>
        <dbReference type="Proteomes" id="UP000286934"/>
    </source>
</evidence>
<feature type="transmembrane region" description="Helical" evidence="1">
    <location>
        <begin position="12"/>
        <end position="36"/>
    </location>
</feature>
<evidence type="ECO:0000256" key="1">
    <source>
        <dbReference type="SAM" id="Phobius"/>
    </source>
</evidence>
<comment type="caution">
    <text evidence="2">The sequence shown here is derived from an EMBL/GenBank/DDBJ whole genome shotgun (WGS) entry which is preliminary data.</text>
</comment>
<feature type="transmembrane region" description="Helical" evidence="1">
    <location>
        <begin position="85"/>
        <end position="103"/>
    </location>
</feature>
<keyword evidence="3" id="KW-1185">Reference proteome</keyword>
<proteinExistence type="predicted"/>
<dbReference type="RefSeq" id="WP_126808578.1">
    <property type="nucleotide sequence ID" value="NZ_PIPP01000006.1"/>
</dbReference>
<evidence type="ECO:0000313" key="2">
    <source>
        <dbReference type="EMBL" id="RUO35449.1"/>
    </source>
</evidence>
<dbReference type="OrthoDB" id="9846880at2"/>
<keyword evidence="1" id="KW-0812">Transmembrane</keyword>
<keyword evidence="1" id="KW-0472">Membrane</keyword>
<feature type="transmembrane region" description="Helical" evidence="1">
    <location>
        <begin position="60"/>
        <end position="80"/>
    </location>
</feature>
<name>A0A432WP10_9GAMM</name>
<accession>A0A432WP10</accession>
<feature type="transmembrane region" description="Helical" evidence="1">
    <location>
        <begin position="195"/>
        <end position="215"/>
    </location>
</feature>
<organism evidence="2 3">
    <name type="scientific">Aliidiomarina shirensis</name>
    <dbReference type="NCBI Taxonomy" id="1048642"/>
    <lineage>
        <taxon>Bacteria</taxon>
        <taxon>Pseudomonadati</taxon>
        <taxon>Pseudomonadota</taxon>
        <taxon>Gammaproteobacteria</taxon>
        <taxon>Alteromonadales</taxon>
        <taxon>Idiomarinaceae</taxon>
        <taxon>Aliidiomarina</taxon>
    </lineage>
</organism>
<sequence length="275" mass="30931">MLKTHYQISLGRLLAVTVMVLIYVHLLINWQILYWVNESFFLNYLALAVAAEEVSTKATWPSLSLGVWFEAIAYVSPLLLLSRGLGARLIFYIVFFVCYFLPVEPYQSVVVIGALDSSIYTIVVGAVGVLLGSDIYRINRNPNRVSRKINSKTFQLITFAFAVMVVFVSSLVNNSEAASVLDTAKMLDNYGLDSVQLHMPFLQAAVFILLATGVFINSRAQAAFIVLSWVVLILPWGFRLEWFGYYFVADTYAFLSGILLWSSVAPEQRPEKHCQ</sequence>
<dbReference type="EMBL" id="PIPP01000006">
    <property type="protein sequence ID" value="RUO35449.1"/>
    <property type="molecule type" value="Genomic_DNA"/>
</dbReference>
<feature type="transmembrane region" description="Helical" evidence="1">
    <location>
        <begin position="244"/>
        <end position="262"/>
    </location>
</feature>
<keyword evidence="1" id="KW-1133">Transmembrane helix</keyword>
<gene>
    <name evidence="2" type="ORF">CWE13_10985</name>
</gene>
<dbReference type="Proteomes" id="UP000286934">
    <property type="component" value="Unassembled WGS sequence"/>
</dbReference>
<reference evidence="3" key="1">
    <citation type="journal article" date="2018" name="Front. Microbiol.">
        <title>Genome-Based Analysis Reveals the Taxonomy and Diversity of the Family Idiomarinaceae.</title>
        <authorList>
            <person name="Liu Y."/>
            <person name="Lai Q."/>
            <person name="Shao Z."/>
        </authorList>
    </citation>
    <scope>NUCLEOTIDE SEQUENCE [LARGE SCALE GENOMIC DNA]</scope>
    <source>
        <strain evidence="3">AIS</strain>
    </source>
</reference>
<feature type="transmembrane region" description="Helical" evidence="1">
    <location>
        <begin position="109"/>
        <end position="132"/>
    </location>
</feature>
<protein>
    <submittedName>
        <fullName evidence="2">Uncharacterized protein</fullName>
    </submittedName>
</protein>
<feature type="transmembrane region" description="Helical" evidence="1">
    <location>
        <begin position="153"/>
        <end position="172"/>
    </location>
</feature>